<sequence length="172" mass="19140">MVPSFLKLTVLAAVVALAAAHCPPYWTAYMDSCFQIFNRPSTWEEAEQYCMGFSTCEGNQVGHLASIGDVGTNGFITKYKRLIEAQGPVRVWIGLNDQTFEGNFEWSNGANVTFTHWERGQPNNAQGQENCVTLTGVSSSDPSRWDDANCLQQMAFVCELPGIDPRAQHQIW</sequence>
<dbReference type="InterPro" id="IPR001304">
    <property type="entry name" value="C-type_lectin-like"/>
</dbReference>
<feature type="signal peptide" evidence="2">
    <location>
        <begin position="1"/>
        <end position="20"/>
    </location>
</feature>
<dbReference type="InterPro" id="IPR016187">
    <property type="entry name" value="CTDL_fold"/>
</dbReference>
<dbReference type="PROSITE" id="PS00615">
    <property type="entry name" value="C_TYPE_LECTIN_1"/>
    <property type="match status" value="1"/>
</dbReference>
<accession>A0A9Q1BTI9</accession>
<dbReference type="PROSITE" id="PS50041">
    <property type="entry name" value="C_TYPE_LECTIN_2"/>
    <property type="match status" value="1"/>
</dbReference>
<evidence type="ECO:0000313" key="4">
    <source>
        <dbReference type="EMBL" id="KAJ8032408.1"/>
    </source>
</evidence>
<feature type="chain" id="PRO_5040509114" evidence="2">
    <location>
        <begin position="21"/>
        <end position="172"/>
    </location>
</feature>
<evidence type="ECO:0000256" key="1">
    <source>
        <dbReference type="ARBA" id="ARBA00023157"/>
    </source>
</evidence>
<dbReference type="PANTHER" id="PTHR22803">
    <property type="entry name" value="MANNOSE, PHOSPHOLIPASE, LECTIN RECEPTOR RELATED"/>
    <property type="match status" value="1"/>
</dbReference>
<dbReference type="AlphaFoldDB" id="A0A9Q1BTI9"/>
<reference evidence="4" key="1">
    <citation type="submission" date="2021-10" db="EMBL/GenBank/DDBJ databases">
        <title>Tropical sea cucumber genome reveals ecological adaptation and Cuvierian tubules defense mechanism.</title>
        <authorList>
            <person name="Chen T."/>
        </authorList>
    </citation>
    <scope>NUCLEOTIDE SEQUENCE</scope>
    <source>
        <strain evidence="4">Nanhai2018</strain>
        <tissue evidence="4">Muscle</tissue>
    </source>
</reference>
<name>A0A9Q1BTI9_HOLLE</name>
<protein>
    <submittedName>
        <fullName evidence="4">Alpha-N-acetylgalactosamine-specific lectin</fullName>
    </submittedName>
</protein>
<keyword evidence="1" id="KW-1015">Disulfide bond</keyword>
<dbReference type="InterPro" id="IPR050111">
    <property type="entry name" value="C-type_lectin/snaclec_domain"/>
</dbReference>
<dbReference type="SUPFAM" id="SSF56436">
    <property type="entry name" value="C-type lectin-like"/>
    <property type="match status" value="1"/>
</dbReference>
<dbReference type="EMBL" id="JAIZAY010000012">
    <property type="protein sequence ID" value="KAJ8032408.1"/>
    <property type="molecule type" value="Genomic_DNA"/>
</dbReference>
<dbReference type="OrthoDB" id="7357196at2759"/>
<keyword evidence="2" id="KW-0732">Signal</keyword>
<organism evidence="4 5">
    <name type="scientific">Holothuria leucospilota</name>
    <name type="common">Black long sea cucumber</name>
    <name type="synonym">Mertensiothuria leucospilota</name>
    <dbReference type="NCBI Taxonomy" id="206669"/>
    <lineage>
        <taxon>Eukaryota</taxon>
        <taxon>Metazoa</taxon>
        <taxon>Echinodermata</taxon>
        <taxon>Eleutherozoa</taxon>
        <taxon>Echinozoa</taxon>
        <taxon>Holothuroidea</taxon>
        <taxon>Aspidochirotacea</taxon>
        <taxon>Aspidochirotida</taxon>
        <taxon>Holothuriidae</taxon>
        <taxon>Holothuria</taxon>
    </lineage>
</organism>
<dbReference type="InterPro" id="IPR016186">
    <property type="entry name" value="C-type_lectin-like/link_sf"/>
</dbReference>
<proteinExistence type="predicted"/>
<gene>
    <name evidence="4" type="ORF">HOLleu_25925</name>
</gene>
<dbReference type="Proteomes" id="UP001152320">
    <property type="component" value="Chromosome 12"/>
</dbReference>
<comment type="caution">
    <text evidence="4">The sequence shown here is derived from an EMBL/GenBank/DDBJ whole genome shotgun (WGS) entry which is preliminary data.</text>
</comment>
<dbReference type="InterPro" id="IPR018378">
    <property type="entry name" value="C-type_lectin_CS"/>
</dbReference>
<evidence type="ECO:0000313" key="5">
    <source>
        <dbReference type="Proteomes" id="UP001152320"/>
    </source>
</evidence>
<dbReference type="Pfam" id="PF00059">
    <property type="entry name" value="Lectin_C"/>
    <property type="match status" value="1"/>
</dbReference>
<keyword evidence="5" id="KW-1185">Reference proteome</keyword>
<evidence type="ECO:0000256" key="2">
    <source>
        <dbReference type="SAM" id="SignalP"/>
    </source>
</evidence>
<evidence type="ECO:0000259" key="3">
    <source>
        <dbReference type="PROSITE" id="PS50041"/>
    </source>
</evidence>
<feature type="domain" description="C-type lectin" evidence="3">
    <location>
        <begin position="29"/>
        <end position="159"/>
    </location>
</feature>
<dbReference type="Gene3D" id="3.10.100.10">
    <property type="entry name" value="Mannose-Binding Protein A, subunit A"/>
    <property type="match status" value="1"/>
</dbReference>
<dbReference type="SMART" id="SM00034">
    <property type="entry name" value="CLECT"/>
    <property type="match status" value="1"/>
</dbReference>